<evidence type="ECO:0000256" key="1">
    <source>
        <dbReference type="SAM" id="MobiDB-lite"/>
    </source>
</evidence>
<proteinExistence type="predicted"/>
<feature type="compositionally biased region" description="Low complexity" evidence="1">
    <location>
        <begin position="167"/>
        <end position="177"/>
    </location>
</feature>
<gene>
    <name evidence="2" type="ORF">QYF61_000991</name>
</gene>
<feature type="region of interest" description="Disordered" evidence="1">
    <location>
        <begin position="157"/>
        <end position="204"/>
    </location>
</feature>
<name>A0AAN7PNL1_MYCAM</name>
<dbReference type="Proteomes" id="UP001333110">
    <property type="component" value="Unassembled WGS sequence"/>
</dbReference>
<reference evidence="2 3" key="1">
    <citation type="journal article" date="2023" name="J. Hered.">
        <title>Chromosome-level genome of the wood stork (Mycteria americana) provides insight into avian chromosome evolution.</title>
        <authorList>
            <person name="Flamio R. Jr."/>
            <person name="Ramstad K.M."/>
        </authorList>
    </citation>
    <scope>NUCLEOTIDE SEQUENCE [LARGE SCALE GENOMIC DNA]</scope>
    <source>
        <strain evidence="2">JAX WOST 10</strain>
    </source>
</reference>
<sequence>MGTRARPRCRLDVGARSCGSLDSVRPPDSAAASTIQFKKNIEKLERVQWRTTKMVRDLELTAHRERLRKMGLFSLLKRRLRENITVVSSCLKETYRSSRAKLFLVTTGGVTRSNSHSSWLETFCLDMSKICFTITAVRPWHRLPREAAKSPSLEAFKTQLSETMQPSSSVSNSPTLSKRLDKRTPELPPNHLSDSLRLPCSPDA</sequence>
<organism evidence="2 3">
    <name type="scientific">Mycteria americana</name>
    <name type="common">Wood stork</name>
    <dbReference type="NCBI Taxonomy" id="33587"/>
    <lineage>
        <taxon>Eukaryota</taxon>
        <taxon>Metazoa</taxon>
        <taxon>Chordata</taxon>
        <taxon>Craniata</taxon>
        <taxon>Vertebrata</taxon>
        <taxon>Euteleostomi</taxon>
        <taxon>Archelosauria</taxon>
        <taxon>Archosauria</taxon>
        <taxon>Dinosauria</taxon>
        <taxon>Saurischia</taxon>
        <taxon>Theropoda</taxon>
        <taxon>Coelurosauria</taxon>
        <taxon>Aves</taxon>
        <taxon>Neognathae</taxon>
        <taxon>Neoaves</taxon>
        <taxon>Aequornithes</taxon>
        <taxon>Ciconiiformes</taxon>
        <taxon>Ciconiidae</taxon>
        <taxon>Mycteria</taxon>
    </lineage>
</organism>
<keyword evidence="3" id="KW-1185">Reference proteome</keyword>
<comment type="caution">
    <text evidence="2">The sequence shown here is derived from an EMBL/GenBank/DDBJ whole genome shotgun (WGS) entry which is preliminary data.</text>
</comment>
<dbReference type="EMBL" id="JAUNZN010000001">
    <property type="protein sequence ID" value="KAK4828863.1"/>
    <property type="molecule type" value="Genomic_DNA"/>
</dbReference>
<evidence type="ECO:0000313" key="3">
    <source>
        <dbReference type="Proteomes" id="UP001333110"/>
    </source>
</evidence>
<protein>
    <submittedName>
        <fullName evidence="2">Uncharacterized protein</fullName>
    </submittedName>
</protein>
<accession>A0AAN7PNL1</accession>
<evidence type="ECO:0000313" key="2">
    <source>
        <dbReference type="EMBL" id="KAK4828863.1"/>
    </source>
</evidence>
<dbReference type="AlphaFoldDB" id="A0AAN7PNL1"/>